<evidence type="ECO:0000313" key="6">
    <source>
        <dbReference type="EMBL" id="MFB9783697.1"/>
    </source>
</evidence>
<dbReference type="PIRSF" id="PIRSF002741">
    <property type="entry name" value="MppA"/>
    <property type="match status" value="1"/>
</dbReference>
<dbReference type="InterPro" id="IPR000914">
    <property type="entry name" value="SBP_5_dom"/>
</dbReference>
<evidence type="ECO:0000256" key="3">
    <source>
        <dbReference type="ARBA" id="ARBA00022448"/>
    </source>
</evidence>
<dbReference type="RefSeq" id="WP_378376317.1">
    <property type="nucleotide sequence ID" value="NZ_JBHMAS010000077.1"/>
</dbReference>
<evidence type="ECO:0000256" key="4">
    <source>
        <dbReference type="ARBA" id="ARBA00022729"/>
    </source>
</evidence>
<dbReference type="Gene3D" id="3.40.190.10">
    <property type="entry name" value="Periplasmic binding protein-like II"/>
    <property type="match status" value="1"/>
</dbReference>
<dbReference type="InterPro" id="IPR039424">
    <property type="entry name" value="SBP_5"/>
</dbReference>
<dbReference type="Pfam" id="PF00496">
    <property type="entry name" value="SBP_bac_5"/>
    <property type="match status" value="1"/>
</dbReference>
<comment type="caution">
    <text evidence="6">The sequence shown here is derived from an EMBL/GenBank/DDBJ whole genome shotgun (WGS) entry which is preliminary data.</text>
</comment>
<dbReference type="EMBL" id="JBHMAS010000077">
    <property type="protein sequence ID" value="MFB9783697.1"/>
    <property type="molecule type" value="Genomic_DNA"/>
</dbReference>
<evidence type="ECO:0000256" key="2">
    <source>
        <dbReference type="ARBA" id="ARBA00005695"/>
    </source>
</evidence>
<keyword evidence="4" id="KW-0732">Signal</keyword>
<dbReference type="PROSITE" id="PS51257">
    <property type="entry name" value="PROKAR_LIPOPROTEIN"/>
    <property type="match status" value="1"/>
</dbReference>
<organism evidence="6 7">
    <name type="scientific">Rhodococcus baikonurensis</name>
    <dbReference type="NCBI Taxonomy" id="172041"/>
    <lineage>
        <taxon>Bacteria</taxon>
        <taxon>Bacillati</taxon>
        <taxon>Actinomycetota</taxon>
        <taxon>Actinomycetes</taxon>
        <taxon>Mycobacteriales</taxon>
        <taxon>Nocardiaceae</taxon>
        <taxon>Rhodococcus</taxon>
        <taxon>Rhodococcus erythropolis group</taxon>
    </lineage>
</organism>
<protein>
    <submittedName>
        <fullName evidence="6">ABC transporter substrate-binding protein</fullName>
    </submittedName>
</protein>
<proteinExistence type="inferred from homology"/>
<keyword evidence="3" id="KW-0813">Transport</keyword>
<evidence type="ECO:0000259" key="5">
    <source>
        <dbReference type="Pfam" id="PF00496"/>
    </source>
</evidence>
<dbReference type="PANTHER" id="PTHR30290:SF10">
    <property type="entry name" value="PERIPLASMIC OLIGOPEPTIDE-BINDING PROTEIN-RELATED"/>
    <property type="match status" value="1"/>
</dbReference>
<dbReference type="InterPro" id="IPR030678">
    <property type="entry name" value="Peptide/Ni-bd"/>
</dbReference>
<name>A0ABV5XP38_9NOCA</name>
<sequence>MSFGRHAFAAVIVVAMFTLSACGGVRLAESIAVEGPSGDPVSGGIGRMIELAEPRSLDPALIANSYANSPLLGNALYGTLMINNIETGAIEYKMAENFFSTDGGKTFTLVLRDGLTFSDESPFTAQSVKTAWEHVKDPATASPDIPQARMIESTAVEDDRTLSINLVEPIPSFANAILQTSLNWIASPETLAADQAHKDSNPIGAGPYTLESWSRQDVIRLARNENYYDAPRPYLKRLEIRAIPDAEQRYNTLLTGGADLALEGSWQNVDKARNTGLQSSVVKLGGGTALVLNNTKAPFNDPRARKALATALNLDMLNTAVYEGTAKIPTHLFDESSPFYTDIPLAQQNHDEAQRLLDELASEGKPLEFTLSLYPTGRSLGEAVQTQMSVFDNVTVKVRSIDLAQVGRILGQKDYDVISSTVVVSDPEPRLWFGFHSTSSGNFSGVSDPQLDEALDRGRVSQDETERVAAYAAVQKRLAELNPVVFYTRAAPAVIANGDVGGIVQYGMGSVLPEDLWIQG</sequence>
<dbReference type="Proteomes" id="UP001589587">
    <property type="component" value="Unassembled WGS sequence"/>
</dbReference>
<dbReference type="SUPFAM" id="SSF53850">
    <property type="entry name" value="Periplasmic binding protein-like II"/>
    <property type="match status" value="1"/>
</dbReference>
<gene>
    <name evidence="6" type="ORF">ACFFQ6_28770</name>
</gene>
<reference evidence="6 7" key="1">
    <citation type="submission" date="2024-09" db="EMBL/GenBank/DDBJ databases">
        <authorList>
            <person name="Sun Q."/>
            <person name="Mori K."/>
        </authorList>
    </citation>
    <scope>NUCLEOTIDE SEQUENCE [LARGE SCALE GENOMIC DNA]</scope>
    <source>
        <strain evidence="6 7">JCM 11411</strain>
    </source>
</reference>
<dbReference type="PANTHER" id="PTHR30290">
    <property type="entry name" value="PERIPLASMIC BINDING COMPONENT OF ABC TRANSPORTER"/>
    <property type="match status" value="1"/>
</dbReference>
<keyword evidence="7" id="KW-1185">Reference proteome</keyword>
<evidence type="ECO:0000313" key="7">
    <source>
        <dbReference type="Proteomes" id="UP001589587"/>
    </source>
</evidence>
<evidence type="ECO:0000256" key="1">
    <source>
        <dbReference type="ARBA" id="ARBA00004196"/>
    </source>
</evidence>
<comment type="subcellular location">
    <subcellularLocation>
        <location evidence="1">Cell envelope</location>
    </subcellularLocation>
</comment>
<comment type="similarity">
    <text evidence="2">Belongs to the bacterial solute-binding protein 5 family.</text>
</comment>
<dbReference type="Gene3D" id="3.10.105.10">
    <property type="entry name" value="Dipeptide-binding Protein, Domain 3"/>
    <property type="match status" value="1"/>
</dbReference>
<dbReference type="CDD" id="cd00995">
    <property type="entry name" value="PBP2_NikA_DppA_OppA_like"/>
    <property type="match status" value="1"/>
</dbReference>
<accession>A0ABV5XP38</accession>
<feature type="domain" description="Solute-binding protein family 5" evidence="5">
    <location>
        <begin position="91"/>
        <end position="440"/>
    </location>
</feature>